<dbReference type="FunFam" id="3.40.50.720:FF:000053">
    <property type="entry name" value="Quinone oxidoreductase 1"/>
    <property type="match status" value="1"/>
</dbReference>
<evidence type="ECO:0000256" key="3">
    <source>
        <dbReference type="ARBA" id="ARBA00043088"/>
    </source>
</evidence>
<dbReference type="GO" id="GO:0003960">
    <property type="term" value="F:quinone reductase (NADPH) activity"/>
    <property type="evidence" value="ECO:0007669"/>
    <property type="project" value="InterPro"/>
</dbReference>
<dbReference type="PANTHER" id="PTHR48106">
    <property type="entry name" value="QUINONE OXIDOREDUCTASE PIG3-RELATED"/>
    <property type="match status" value="1"/>
</dbReference>
<dbReference type="InterPro" id="IPR020843">
    <property type="entry name" value="ER"/>
</dbReference>
<dbReference type="Gene3D" id="3.90.180.10">
    <property type="entry name" value="Medium-chain alcohol dehydrogenases, catalytic domain"/>
    <property type="match status" value="1"/>
</dbReference>
<dbReference type="RefSeq" id="XP_046073197.1">
    <property type="nucleotide sequence ID" value="XM_046211122.1"/>
</dbReference>
<comment type="caution">
    <text evidence="6">The sequence shown here is derived from an EMBL/GenBank/DDBJ whole genome shotgun (WGS) entry which is preliminary data.</text>
</comment>
<dbReference type="Gene3D" id="3.40.50.720">
    <property type="entry name" value="NAD(P)-binding Rossmann-like Domain"/>
    <property type="match status" value="1"/>
</dbReference>
<sequence length="317" mass="34529">GGPEVLQLKTDYPVPRISEGQILVKNNISGINYIDTNFRSGLYPSPKPEVLGREAASVIVALGPGTEHHGFKVGDRVIWKNSTSYAEYSAVPAIKAVKIPDNVSDEDAVATSISGLTALALIMETYPVKKGDIILVHAAAGSVGFLMVQLLKLLGAVVIGTAGGREKVDLVKSLGADHVIDYRSEEDKDWVKAVKKITNGRGVDAVYDSVGKDTWEGSIDAVKKKGFIVWFGSSSGPIPPIPLPRITPKCIAICRPNSGLYTETHEEYQAYMNNLFELLVSDKLKVKIHKLYQLEEIQQAHKDLERRGTIGKLLLKL</sequence>
<reference evidence="6" key="1">
    <citation type="submission" date="2021-12" db="EMBL/GenBank/DDBJ databases">
        <title>Convergent genome expansion in fungi linked to evolution of root-endophyte symbiosis.</title>
        <authorList>
            <consortium name="DOE Joint Genome Institute"/>
            <person name="Ke Y.-H."/>
            <person name="Bonito G."/>
            <person name="Liao H.-L."/>
            <person name="Looney B."/>
            <person name="Rojas-Flechas A."/>
            <person name="Nash J."/>
            <person name="Hameed K."/>
            <person name="Schadt C."/>
            <person name="Martin F."/>
            <person name="Crous P.W."/>
            <person name="Miettinen O."/>
            <person name="Magnuson J.K."/>
            <person name="Labbe J."/>
            <person name="Jacobson D."/>
            <person name="Doktycz M.J."/>
            <person name="Veneault-Fourrey C."/>
            <person name="Kuo A."/>
            <person name="Mondo S."/>
            <person name="Calhoun S."/>
            <person name="Riley R."/>
            <person name="Ohm R."/>
            <person name="LaButti K."/>
            <person name="Andreopoulos B."/>
            <person name="Pangilinan J."/>
            <person name="Nolan M."/>
            <person name="Tritt A."/>
            <person name="Clum A."/>
            <person name="Lipzen A."/>
            <person name="Daum C."/>
            <person name="Barry K."/>
            <person name="Grigoriev I.V."/>
            <person name="Vilgalys R."/>
        </authorList>
    </citation>
    <scope>NUCLEOTIDE SEQUENCE</scope>
    <source>
        <strain evidence="6">PMI_201</strain>
    </source>
</reference>
<dbReference type="InterPro" id="IPR036291">
    <property type="entry name" value="NAD(P)-bd_dom_sf"/>
</dbReference>
<keyword evidence="2" id="KW-0560">Oxidoreductase</keyword>
<feature type="domain" description="Enoyl reductase (ER)" evidence="5">
    <location>
        <begin position="1"/>
        <end position="315"/>
    </location>
</feature>
<dbReference type="PANTHER" id="PTHR48106:SF13">
    <property type="entry name" value="QUINONE OXIDOREDUCTASE-RELATED"/>
    <property type="match status" value="1"/>
</dbReference>
<dbReference type="InterPro" id="IPR011032">
    <property type="entry name" value="GroES-like_sf"/>
</dbReference>
<dbReference type="Pfam" id="PF00107">
    <property type="entry name" value="ADH_zinc_N"/>
    <property type="match status" value="1"/>
</dbReference>
<name>A0AAD4KWY4_9EURO</name>
<dbReference type="Pfam" id="PF08240">
    <property type="entry name" value="ADH_N"/>
    <property type="match status" value="1"/>
</dbReference>
<feature type="non-terminal residue" evidence="6">
    <location>
        <position position="317"/>
    </location>
</feature>
<evidence type="ECO:0000313" key="7">
    <source>
        <dbReference type="Proteomes" id="UP001201262"/>
    </source>
</evidence>
<organism evidence="6 7">
    <name type="scientific">Talaromyces proteolyticus</name>
    <dbReference type="NCBI Taxonomy" id="1131652"/>
    <lineage>
        <taxon>Eukaryota</taxon>
        <taxon>Fungi</taxon>
        <taxon>Dikarya</taxon>
        <taxon>Ascomycota</taxon>
        <taxon>Pezizomycotina</taxon>
        <taxon>Eurotiomycetes</taxon>
        <taxon>Eurotiomycetidae</taxon>
        <taxon>Eurotiales</taxon>
        <taxon>Trichocomaceae</taxon>
        <taxon>Talaromyces</taxon>
        <taxon>Talaromyces sect. Bacilispori</taxon>
    </lineage>
</organism>
<dbReference type="InterPro" id="IPR013154">
    <property type="entry name" value="ADH-like_N"/>
</dbReference>
<evidence type="ECO:0000313" key="6">
    <source>
        <dbReference type="EMBL" id="KAH8698733.1"/>
    </source>
</evidence>
<evidence type="ECO:0000256" key="1">
    <source>
        <dbReference type="ARBA" id="ARBA00022857"/>
    </source>
</evidence>
<dbReference type="GeneID" id="70241409"/>
<dbReference type="InterPro" id="IPR047618">
    <property type="entry name" value="QOR-like"/>
</dbReference>
<keyword evidence="1" id="KW-0521">NADP</keyword>
<accession>A0AAD4KWY4</accession>
<dbReference type="SUPFAM" id="SSF50129">
    <property type="entry name" value="GroES-like"/>
    <property type="match status" value="1"/>
</dbReference>
<dbReference type="EMBL" id="JAJTJA010000005">
    <property type="protein sequence ID" value="KAH8698733.1"/>
    <property type="molecule type" value="Genomic_DNA"/>
</dbReference>
<protein>
    <recommendedName>
        <fullName evidence="4">Probable quinone oxidoreductase</fullName>
    </recommendedName>
    <alternativeName>
        <fullName evidence="3">NADPH:quinone reductase</fullName>
    </alternativeName>
</protein>
<dbReference type="CDD" id="cd05286">
    <property type="entry name" value="QOR2"/>
    <property type="match status" value="1"/>
</dbReference>
<dbReference type="GO" id="GO:0005829">
    <property type="term" value="C:cytosol"/>
    <property type="evidence" value="ECO:0007669"/>
    <property type="project" value="TreeGrafter"/>
</dbReference>
<evidence type="ECO:0000259" key="5">
    <source>
        <dbReference type="SMART" id="SM00829"/>
    </source>
</evidence>
<evidence type="ECO:0000256" key="2">
    <source>
        <dbReference type="ARBA" id="ARBA00023002"/>
    </source>
</evidence>
<evidence type="ECO:0000256" key="4">
    <source>
        <dbReference type="ARBA" id="ARBA00070796"/>
    </source>
</evidence>
<dbReference type="Proteomes" id="UP001201262">
    <property type="component" value="Unassembled WGS sequence"/>
</dbReference>
<dbReference type="AlphaFoldDB" id="A0AAD4KWY4"/>
<gene>
    <name evidence="6" type="ORF">BGW36DRAFT_294711</name>
</gene>
<dbReference type="GO" id="GO:0070402">
    <property type="term" value="F:NADPH binding"/>
    <property type="evidence" value="ECO:0007669"/>
    <property type="project" value="TreeGrafter"/>
</dbReference>
<dbReference type="InterPro" id="IPR013149">
    <property type="entry name" value="ADH-like_C"/>
</dbReference>
<dbReference type="SUPFAM" id="SSF51735">
    <property type="entry name" value="NAD(P)-binding Rossmann-fold domains"/>
    <property type="match status" value="1"/>
</dbReference>
<keyword evidence="7" id="KW-1185">Reference proteome</keyword>
<dbReference type="GO" id="GO:0035925">
    <property type="term" value="F:mRNA 3'-UTR AU-rich region binding"/>
    <property type="evidence" value="ECO:0007669"/>
    <property type="project" value="TreeGrafter"/>
</dbReference>
<dbReference type="SMART" id="SM00829">
    <property type="entry name" value="PKS_ER"/>
    <property type="match status" value="1"/>
</dbReference>
<proteinExistence type="predicted"/>